<sequence>MLDVRASFVPWTDPQLEVWTFMCPRGGRSARALLQSRVAGGGAPAAAAVAPRARWDPRRPEPSRSPPRGPHLPGSDRGAHVGDSVRQRVVGPAARQWRGLLLGLVARPGRWGPLTWRKPQGQEQDGAGGRHGWPGKTADGPVDMAAAAAVSSSRRRRAARCRRPAPGCAHRGAPWRPSPASAELASPCSSAGAALHPVCLCDAGNTLRARSIHHRPAGFARDTPAAPPWHLGCRRL</sequence>
<comment type="caution">
    <text evidence="1">The sequence shown here is derived from an EMBL/GenBank/DDBJ whole genome shotgun (WGS) entry which is preliminary data.</text>
</comment>
<evidence type="ECO:0000313" key="1">
    <source>
        <dbReference type="EMBL" id="KAH6932179.1"/>
    </source>
</evidence>
<accession>A0ACB7SEH1</accession>
<reference evidence="1" key="1">
    <citation type="submission" date="2020-05" db="EMBL/GenBank/DDBJ databases">
        <title>Large-scale comparative analyses of tick genomes elucidate their genetic diversity and vector capacities.</title>
        <authorList>
            <person name="Jia N."/>
            <person name="Wang J."/>
            <person name="Shi W."/>
            <person name="Du L."/>
            <person name="Sun Y."/>
            <person name="Zhan W."/>
            <person name="Jiang J."/>
            <person name="Wang Q."/>
            <person name="Zhang B."/>
            <person name="Ji P."/>
            <person name="Sakyi L.B."/>
            <person name="Cui X."/>
            <person name="Yuan T."/>
            <person name="Jiang B."/>
            <person name="Yang W."/>
            <person name="Lam T.T.-Y."/>
            <person name="Chang Q."/>
            <person name="Ding S."/>
            <person name="Wang X."/>
            <person name="Zhu J."/>
            <person name="Ruan X."/>
            <person name="Zhao L."/>
            <person name="Wei J."/>
            <person name="Que T."/>
            <person name="Du C."/>
            <person name="Cheng J."/>
            <person name="Dai P."/>
            <person name="Han X."/>
            <person name="Huang E."/>
            <person name="Gao Y."/>
            <person name="Liu J."/>
            <person name="Shao H."/>
            <person name="Ye R."/>
            <person name="Li L."/>
            <person name="Wei W."/>
            <person name="Wang X."/>
            <person name="Wang C."/>
            <person name="Yang T."/>
            <person name="Huo Q."/>
            <person name="Li W."/>
            <person name="Guo W."/>
            <person name="Chen H."/>
            <person name="Zhou L."/>
            <person name="Ni X."/>
            <person name="Tian J."/>
            <person name="Zhou Y."/>
            <person name="Sheng Y."/>
            <person name="Liu T."/>
            <person name="Pan Y."/>
            <person name="Xia L."/>
            <person name="Li J."/>
            <person name="Zhao F."/>
            <person name="Cao W."/>
        </authorList>
    </citation>
    <scope>NUCLEOTIDE SEQUENCE</scope>
    <source>
        <strain evidence="1">Hyas-2018</strain>
    </source>
</reference>
<organism evidence="1 2">
    <name type="scientific">Hyalomma asiaticum</name>
    <name type="common">Tick</name>
    <dbReference type="NCBI Taxonomy" id="266040"/>
    <lineage>
        <taxon>Eukaryota</taxon>
        <taxon>Metazoa</taxon>
        <taxon>Ecdysozoa</taxon>
        <taxon>Arthropoda</taxon>
        <taxon>Chelicerata</taxon>
        <taxon>Arachnida</taxon>
        <taxon>Acari</taxon>
        <taxon>Parasitiformes</taxon>
        <taxon>Ixodida</taxon>
        <taxon>Ixodoidea</taxon>
        <taxon>Ixodidae</taxon>
        <taxon>Hyalomminae</taxon>
        <taxon>Hyalomma</taxon>
    </lineage>
</organism>
<protein>
    <submittedName>
        <fullName evidence="1">Uncharacterized protein</fullName>
    </submittedName>
</protein>
<evidence type="ECO:0000313" key="2">
    <source>
        <dbReference type="Proteomes" id="UP000821845"/>
    </source>
</evidence>
<proteinExistence type="predicted"/>
<gene>
    <name evidence="1" type="ORF">HPB50_003490</name>
</gene>
<name>A0ACB7SEH1_HYAAI</name>
<dbReference type="Proteomes" id="UP000821845">
    <property type="component" value="Chromosome 4"/>
</dbReference>
<dbReference type="EMBL" id="CM023484">
    <property type="protein sequence ID" value="KAH6932179.1"/>
    <property type="molecule type" value="Genomic_DNA"/>
</dbReference>
<keyword evidence="2" id="KW-1185">Reference proteome</keyword>